<dbReference type="InterPro" id="IPR028082">
    <property type="entry name" value="Peripla_BP_I"/>
</dbReference>
<dbReference type="KEGG" id="ast:Asulf_01975"/>
<dbReference type="RefSeq" id="WP_015591537.1">
    <property type="nucleotide sequence ID" value="NC_021169.1"/>
</dbReference>
<dbReference type="Pfam" id="PF01936">
    <property type="entry name" value="NYN"/>
    <property type="match status" value="1"/>
</dbReference>
<evidence type="ECO:0000259" key="2">
    <source>
        <dbReference type="Pfam" id="PF01936"/>
    </source>
</evidence>
<proteinExistence type="predicted"/>
<feature type="domain" description="NYN" evidence="2">
    <location>
        <begin position="28"/>
        <end position="158"/>
    </location>
</feature>
<dbReference type="STRING" id="387631.Asulf_01975"/>
<dbReference type="GeneID" id="15393609"/>
<evidence type="ECO:0000256" key="1">
    <source>
        <dbReference type="SAM" id="MobiDB-lite"/>
    </source>
</evidence>
<evidence type="ECO:0000313" key="4">
    <source>
        <dbReference type="Proteomes" id="UP000013307"/>
    </source>
</evidence>
<name>N0BMV0_9EURY</name>
<dbReference type="Proteomes" id="UP000013307">
    <property type="component" value="Chromosome"/>
</dbReference>
<feature type="compositionally biased region" description="Basic and acidic residues" evidence="1">
    <location>
        <begin position="172"/>
        <end position="191"/>
    </location>
</feature>
<dbReference type="AlphaFoldDB" id="N0BMV0"/>
<accession>N0BMV0</accession>
<dbReference type="HOGENOM" id="CLU_100862_1_1_2"/>
<dbReference type="SUPFAM" id="SSF53822">
    <property type="entry name" value="Periplasmic binding protein-like I"/>
    <property type="match status" value="1"/>
</dbReference>
<evidence type="ECO:0000313" key="3">
    <source>
        <dbReference type="EMBL" id="AGK61941.1"/>
    </source>
</evidence>
<organism evidence="3 4">
    <name type="scientific">Archaeoglobus sulfaticallidus PM70-1</name>
    <dbReference type="NCBI Taxonomy" id="387631"/>
    <lineage>
        <taxon>Archaea</taxon>
        <taxon>Methanobacteriati</taxon>
        <taxon>Methanobacteriota</taxon>
        <taxon>Archaeoglobi</taxon>
        <taxon>Archaeoglobales</taxon>
        <taxon>Archaeoglobaceae</taxon>
        <taxon>Archaeoglobus</taxon>
    </lineage>
</organism>
<dbReference type="OrthoDB" id="85234at2157"/>
<dbReference type="CDD" id="cd18726">
    <property type="entry name" value="PIN_LabA-like"/>
    <property type="match status" value="1"/>
</dbReference>
<protein>
    <submittedName>
        <fullName evidence="3">TIGR00288 family protein</fullName>
    </submittedName>
</protein>
<gene>
    <name evidence="3" type="ORF">Asulf_01975</name>
</gene>
<dbReference type="eggNOG" id="arCOG02408">
    <property type="taxonomic scope" value="Archaea"/>
</dbReference>
<feature type="region of interest" description="Disordered" evidence="1">
    <location>
        <begin position="169"/>
        <end position="191"/>
    </location>
</feature>
<dbReference type="EMBL" id="CP005290">
    <property type="protein sequence ID" value="AGK61941.1"/>
    <property type="molecule type" value="Genomic_DNA"/>
</dbReference>
<keyword evidence="4" id="KW-1185">Reference proteome</keyword>
<dbReference type="InterPro" id="IPR021139">
    <property type="entry name" value="NYN"/>
</dbReference>
<dbReference type="PANTHER" id="PTHR35811:SF1">
    <property type="entry name" value="HTH OST-TYPE DOMAIN-CONTAINING PROTEIN"/>
    <property type="match status" value="1"/>
</dbReference>
<dbReference type="GO" id="GO:0004540">
    <property type="term" value="F:RNA nuclease activity"/>
    <property type="evidence" value="ECO:0007669"/>
    <property type="project" value="InterPro"/>
</dbReference>
<dbReference type="PANTHER" id="PTHR35811">
    <property type="entry name" value="SLR1870 PROTEIN"/>
    <property type="match status" value="1"/>
</dbReference>
<dbReference type="Gene3D" id="3.40.50.1010">
    <property type="entry name" value="5'-nuclease"/>
    <property type="match status" value="1"/>
</dbReference>
<sequence length="191" mass="21627">MAIRKTISLSKLQKIRNYISSRKDDRKKVGLLIDGPNMLRKEFNINLHEIRQIIEEYGNIKVARVFLNQYAGDKLVEAIENQGFEPIITSGDVDVRMAVEAMELIYNDSIDALALVTRDADFKAVLKKAMEMGKETIIIGAEPGFSAALKNSADIAIILNQDDFDEVEEDNNYSKEIEHKNKEKVEYADST</sequence>
<dbReference type="InterPro" id="IPR002790">
    <property type="entry name" value="CHP00288"/>
</dbReference>
<dbReference type="NCBIfam" id="TIGR00288">
    <property type="entry name" value="TIGR00288 family NYN domain-containing protein"/>
    <property type="match status" value="1"/>
</dbReference>
<reference evidence="3 4" key="1">
    <citation type="journal article" date="2013" name="Genome Announc.">
        <title>Complete Genome Sequence of the Thermophilic and Facultatively Chemolithoautotrophic Sulfate Reducer Archaeoglobus sulfaticallidus Strain PM70-1T.</title>
        <authorList>
            <person name="Stokke R."/>
            <person name="Hocking W.P."/>
            <person name="Steinsbu B.O."/>
            <person name="Steen I.H."/>
        </authorList>
    </citation>
    <scope>NUCLEOTIDE SEQUENCE [LARGE SCALE GENOMIC DNA]</scope>
    <source>
        <strain evidence="3">PM70-1</strain>
    </source>
</reference>